<sequence length="326" mass="36696">MKVMVPRWVFLSTFLICVGSAEDEGRCTLVDDHFKNNLHESLCYVKCLSEALSKLYSNGERRLLVNEEVYANASRILDDMEGKTGESTTYLSVISSVMDGKHDKLEKLIYYGNEMGDLVAKVGGLFSEVNESVRSVRKEMPGSLIKTNKYYTAIAEIVRTVWDDVKAAERDDAAECKDQNIQIVKELPTTCSDQTCPLVDAVGKNALQKYKDGCIEIIVQKAPGRVRKCFNLPRNSLYSGGAVKDSSDKVQWKKEEADQFQLTLHVQQIFDLLTGSFTIGKQPSELLFMMSNFTSFYNRFCEIHENFTSLLFDTNLSDGLNSRSTA</sequence>
<evidence type="ECO:0000313" key="2">
    <source>
        <dbReference type="EMBL" id="CAJ16924.1"/>
    </source>
</evidence>
<evidence type="ECO:0000256" key="1">
    <source>
        <dbReference type="SAM" id="SignalP"/>
    </source>
</evidence>
<dbReference type="EMBL" id="CT009752">
    <property type="protein sequence ID" value="CAJ16924.1"/>
    <property type="molecule type" value="Genomic_DNA"/>
</dbReference>
<protein>
    <submittedName>
        <fullName evidence="2">Expression site-associated gene (ESAG), putative expression site-associated protein 1 (ESAG1), putative</fullName>
    </submittedName>
</protein>
<name>Q4FKJ9_TRYB2</name>
<dbReference type="AlphaFoldDB" id="Q4FKJ9"/>
<dbReference type="InterPro" id="IPR004922">
    <property type="entry name" value="ESAG"/>
</dbReference>
<keyword evidence="1" id="KW-0732">Signal</keyword>
<dbReference type="Pfam" id="PF03238">
    <property type="entry name" value="ESAG1"/>
    <property type="match status" value="1"/>
</dbReference>
<organism evidence="2">
    <name type="scientific">Trypanosoma brucei brucei (strain 927/4 GUTat10.1)</name>
    <dbReference type="NCBI Taxonomy" id="185431"/>
    <lineage>
        <taxon>Eukaryota</taxon>
        <taxon>Discoba</taxon>
        <taxon>Euglenozoa</taxon>
        <taxon>Kinetoplastea</taxon>
        <taxon>Metakinetoplastina</taxon>
        <taxon>Trypanosomatida</taxon>
        <taxon>Trypanosomatidae</taxon>
        <taxon>Trypanosoma</taxon>
    </lineage>
</organism>
<accession>Q4FKJ9</accession>
<feature type="signal peptide" evidence="1">
    <location>
        <begin position="1"/>
        <end position="21"/>
    </location>
</feature>
<gene>
    <name evidence="2" type="ORF">Tb10.v4.0213</name>
</gene>
<dbReference type="VEuPathDB" id="TriTrypDB:Tb10.v4.0213"/>
<reference evidence="2" key="1">
    <citation type="submission" date="2005-06" db="EMBL/GenBank/DDBJ databases">
        <authorList>
            <person name="Lennard N."/>
            <person name="Barron A."/>
            <person name="Clark L."/>
            <person name="Corton C."/>
            <person name="Harris B."/>
            <person name="Line A."/>
            <person name="Berriman M."/>
            <person name="Hertz-Fowler C."/>
            <person name="Renauld H."/>
            <person name="Bohme U."/>
            <person name="Arrowsmith C."/>
            <person name="Cronin C."/>
            <person name="Davies R."/>
            <person name="Doggett J."/>
            <person name="Fraser A."/>
            <person name="Johnson D."/>
            <person name="Larke N."/>
            <person name="Leech V."/>
            <person name="Lord A."/>
            <person name="MacLeod A."/>
            <person name="Norbertczak H."/>
            <person name="Ormand D."/>
            <person name="Quail M."/>
            <person name="Rabbinowitsch E."/>
            <person name="Rajandream M."/>
            <person name="Reitter C."/>
            <person name="Sharp S."/>
            <person name="Woodward J."/>
            <person name="Hall N."/>
            <person name="Melville S.and.Barrell.B."/>
        </authorList>
    </citation>
    <scope>NUCLEOTIDE SEQUENCE</scope>
    <source>
        <strain evidence="2">927/4 GUTat10.1</strain>
    </source>
</reference>
<proteinExistence type="predicted"/>
<feature type="chain" id="PRO_5004238769" evidence="1">
    <location>
        <begin position="22"/>
        <end position="326"/>
    </location>
</feature>